<sequence length="278" mass="30971">MAQAARRTDFHMGRTVVGLLELGNYWTDAARPITEEESAMRGNIEVQAAPSRTGGRDVLIAGPDSTDTDLLTTTLELAGYRIAGRAGTGVEGIEQLIRRRFDLVVWDATMPDLREVARGRRIPPEDRPPLLYLITCEYLHTLLPVLGRGREDYVTKPVRATEVLARAQILLRGRRPPGGAGEAGCDDLVLDRAGCQAWRGSRALGLTPAEYRLLSHLLSNAEHVLSKEQISRHVWGEFRASEAIEKLVSRLRLKVDREEPALIHTHRGFGYRLGRPRC</sequence>
<dbReference type="GO" id="GO:0032993">
    <property type="term" value="C:protein-DNA complex"/>
    <property type="evidence" value="ECO:0007669"/>
    <property type="project" value="TreeGrafter"/>
</dbReference>
<evidence type="ECO:0000259" key="8">
    <source>
        <dbReference type="PROSITE" id="PS50110"/>
    </source>
</evidence>
<keyword evidence="3" id="KW-0805">Transcription regulation</keyword>
<dbReference type="Gene3D" id="1.10.10.10">
    <property type="entry name" value="Winged helix-like DNA-binding domain superfamily/Winged helix DNA-binding domain"/>
    <property type="match status" value="1"/>
</dbReference>
<evidence type="ECO:0000259" key="9">
    <source>
        <dbReference type="PROSITE" id="PS51755"/>
    </source>
</evidence>
<reference evidence="10" key="1">
    <citation type="journal article" date="2014" name="Int. J. Syst. Evol. Microbiol.">
        <title>Complete genome sequence of Corynebacterium casei LMG S-19264T (=DSM 44701T), isolated from a smear-ripened cheese.</title>
        <authorList>
            <consortium name="US DOE Joint Genome Institute (JGI-PGF)"/>
            <person name="Walter F."/>
            <person name="Albersmeier A."/>
            <person name="Kalinowski J."/>
            <person name="Ruckert C."/>
        </authorList>
    </citation>
    <scope>NUCLEOTIDE SEQUENCE</scope>
    <source>
        <strain evidence="10">CGMCC 4.7110</strain>
    </source>
</reference>
<name>A0A917XNP0_9ACTN</name>
<evidence type="ECO:0000256" key="2">
    <source>
        <dbReference type="ARBA" id="ARBA00023012"/>
    </source>
</evidence>
<keyword evidence="11" id="KW-1185">Reference proteome</keyword>
<feature type="domain" description="OmpR/PhoB-type" evidence="9">
    <location>
        <begin position="180"/>
        <end position="275"/>
    </location>
</feature>
<dbReference type="SUPFAM" id="SSF52172">
    <property type="entry name" value="CheY-like"/>
    <property type="match status" value="1"/>
</dbReference>
<dbReference type="Pfam" id="PF00486">
    <property type="entry name" value="Trans_reg_C"/>
    <property type="match status" value="1"/>
</dbReference>
<gene>
    <name evidence="10" type="ORF">GCM10011578_094550</name>
</gene>
<dbReference type="GO" id="GO:0006355">
    <property type="term" value="P:regulation of DNA-templated transcription"/>
    <property type="evidence" value="ECO:0007669"/>
    <property type="project" value="InterPro"/>
</dbReference>
<dbReference type="InterPro" id="IPR011006">
    <property type="entry name" value="CheY-like_superfamily"/>
</dbReference>
<feature type="DNA-binding region" description="OmpR/PhoB-type" evidence="7">
    <location>
        <begin position="180"/>
        <end position="275"/>
    </location>
</feature>
<feature type="modified residue" description="4-aspartylphosphate" evidence="6">
    <location>
        <position position="107"/>
    </location>
</feature>
<keyword evidence="5" id="KW-0804">Transcription</keyword>
<evidence type="ECO:0000313" key="11">
    <source>
        <dbReference type="Proteomes" id="UP000653411"/>
    </source>
</evidence>
<dbReference type="SMART" id="SM00862">
    <property type="entry name" value="Trans_reg_C"/>
    <property type="match status" value="1"/>
</dbReference>
<keyword evidence="2" id="KW-0902">Two-component regulatory system</keyword>
<dbReference type="GO" id="GO:0000156">
    <property type="term" value="F:phosphorelay response regulator activity"/>
    <property type="evidence" value="ECO:0007669"/>
    <property type="project" value="TreeGrafter"/>
</dbReference>
<keyword evidence="1 6" id="KW-0597">Phosphoprotein</keyword>
<dbReference type="InterPro" id="IPR001789">
    <property type="entry name" value="Sig_transdc_resp-reg_receiver"/>
</dbReference>
<feature type="domain" description="Response regulatory" evidence="8">
    <location>
        <begin position="57"/>
        <end position="171"/>
    </location>
</feature>
<reference evidence="10" key="2">
    <citation type="submission" date="2020-09" db="EMBL/GenBank/DDBJ databases">
        <authorList>
            <person name="Sun Q."/>
            <person name="Zhou Y."/>
        </authorList>
    </citation>
    <scope>NUCLEOTIDE SEQUENCE</scope>
    <source>
        <strain evidence="10">CGMCC 4.7110</strain>
    </source>
</reference>
<dbReference type="GO" id="GO:0000976">
    <property type="term" value="F:transcription cis-regulatory region binding"/>
    <property type="evidence" value="ECO:0007669"/>
    <property type="project" value="TreeGrafter"/>
</dbReference>
<dbReference type="CDD" id="cd00383">
    <property type="entry name" value="trans_reg_C"/>
    <property type="match status" value="1"/>
</dbReference>
<dbReference type="GO" id="GO:0005829">
    <property type="term" value="C:cytosol"/>
    <property type="evidence" value="ECO:0007669"/>
    <property type="project" value="TreeGrafter"/>
</dbReference>
<keyword evidence="4 7" id="KW-0238">DNA-binding</keyword>
<evidence type="ECO:0000313" key="10">
    <source>
        <dbReference type="EMBL" id="GGN43975.1"/>
    </source>
</evidence>
<dbReference type="PANTHER" id="PTHR48111">
    <property type="entry name" value="REGULATOR OF RPOS"/>
    <property type="match status" value="1"/>
</dbReference>
<dbReference type="Pfam" id="PF00072">
    <property type="entry name" value="Response_reg"/>
    <property type="match status" value="1"/>
</dbReference>
<evidence type="ECO:0000256" key="4">
    <source>
        <dbReference type="ARBA" id="ARBA00023125"/>
    </source>
</evidence>
<dbReference type="InterPro" id="IPR001867">
    <property type="entry name" value="OmpR/PhoB-type_DNA-bd"/>
</dbReference>
<evidence type="ECO:0000256" key="3">
    <source>
        <dbReference type="ARBA" id="ARBA00023015"/>
    </source>
</evidence>
<dbReference type="PROSITE" id="PS51755">
    <property type="entry name" value="OMPR_PHOB"/>
    <property type="match status" value="1"/>
</dbReference>
<dbReference type="Proteomes" id="UP000653411">
    <property type="component" value="Unassembled WGS sequence"/>
</dbReference>
<evidence type="ECO:0000256" key="7">
    <source>
        <dbReference type="PROSITE-ProRule" id="PRU01091"/>
    </source>
</evidence>
<dbReference type="EMBL" id="BMML01000041">
    <property type="protein sequence ID" value="GGN43975.1"/>
    <property type="molecule type" value="Genomic_DNA"/>
</dbReference>
<evidence type="ECO:0000256" key="6">
    <source>
        <dbReference type="PROSITE-ProRule" id="PRU00169"/>
    </source>
</evidence>
<dbReference type="PANTHER" id="PTHR48111:SF1">
    <property type="entry name" value="TWO-COMPONENT RESPONSE REGULATOR ORR33"/>
    <property type="match status" value="1"/>
</dbReference>
<comment type="caution">
    <text evidence="10">The sequence shown here is derived from an EMBL/GenBank/DDBJ whole genome shotgun (WGS) entry which is preliminary data.</text>
</comment>
<proteinExistence type="predicted"/>
<dbReference type="InterPro" id="IPR016032">
    <property type="entry name" value="Sig_transdc_resp-reg_C-effctor"/>
</dbReference>
<evidence type="ECO:0000256" key="1">
    <source>
        <dbReference type="ARBA" id="ARBA00022553"/>
    </source>
</evidence>
<protein>
    <submittedName>
        <fullName evidence="10">DNA-binding response regulator</fullName>
    </submittedName>
</protein>
<dbReference type="AlphaFoldDB" id="A0A917XNP0"/>
<accession>A0A917XNP0</accession>
<dbReference type="InterPro" id="IPR039420">
    <property type="entry name" value="WalR-like"/>
</dbReference>
<organism evidence="10 11">
    <name type="scientific">Streptomyces fuscichromogenes</name>
    <dbReference type="NCBI Taxonomy" id="1324013"/>
    <lineage>
        <taxon>Bacteria</taxon>
        <taxon>Bacillati</taxon>
        <taxon>Actinomycetota</taxon>
        <taxon>Actinomycetes</taxon>
        <taxon>Kitasatosporales</taxon>
        <taxon>Streptomycetaceae</taxon>
        <taxon>Streptomyces</taxon>
    </lineage>
</organism>
<evidence type="ECO:0000256" key="5">
    <source>
        <dbReference type="ARBA" id="ARBA00023163"/>
    </source>
</evidence>
<dbReference type="SUPFAM" id="SSF46894">
    <property type="entry name" value="C-terminal effector domain of the bipartite response regulators"/>
    <property type="match status" value="1"/>
</dbReference>
<dbReference type="Gene3D" id="3.40.50.2300">
    <property type="match status" value="1"/>
</dbReference>
<dbReference type="PROSITE" id="PS50110">
    <property type="entry name" value="RESPONSE_REGULATORY"/>
    <property type="match status" value="1"/>
</dbReference>
<dbReference type="InterPro" id="IPR036388">
    <property type="entry name" value="WH-like_DNA-bd_sf"/>
</dbReference>